<keyword evidence="2" id="KW-0413">Isomerase</keyword>
<dbReference type="AlphaFoldDB" id="A0A9D1JGK0"/>
<reference evidence="2" key="2">
    <citation type="journal article" date="2021" name="PeerJ">
        <title>Extensive microbial diversity within the chicken gut microbiome revealed by metagenomics and culture.</title>
        <authorList>
            <person name="Gilroy R."/>
            <person name="Ravi A."/>
            <person name="Getino M."/>
            <person name="Pursley I."/>
            <person name="Horton D.L."/>
            <person name="Alikhan N.F."/>
            <person name="Baker D."/>
            <person name="Gharbi K."/>
            <person name="Hall N."/>
            <person name="Watson M."/>
            <person name="Adriaenssens E.M."/>
            <person name="Foster-Nyarko E."/>
            <person name="Jarju S."/>
            <person name="Secka A."/>
            <person name="Antonio M."/>
            <person name="Oren A."/>
            <person name="Chaudhuri R.R."/>
            <person name="La Ragione R."/>
            <person name="Hildebrand F."/>
            <person name="Pallen M.J."/>
        </authorList>
    </citation>
    <scope>NUCLEOTIDE SEQUENCE</scope>
    <source>
        <strain evidence="2">ChiSxjej1B13-7041</strain>
    </source>
</reference>
<sequence length="330" mass="37461">MKRPITLASGQFGDKNLEELCKMAAAMGYEGLELATHAHFNVKKALSDSEYIPYIKETLNRYGLKCWAISAHLTGQCVGDVWDPRLDNFAPAEISGKPEAIRSWAVEEMKATAQAAEKLGVSIVTGFTGSPIWAWWYSYPQTTAEMLQEGYQKIYDLWTPIFDVFDLSGVRFALEIHPTEIAFDYYSTQALLDKFAYRPTLGINFDPSHLVWQGVNELTFLRDFAERIYHVHVKDVKLNQNERSGILGSHLEFGDVRRKWNFVSVGHGDVDFDGIIRELNQMGYEGPLSVEWEDSGMDREWGARESLEYIRKMNFTPSSIAFDAALSNKG</sequence>
<evidence type="ECO:0000259" key="1">
    <source>
        <dbReference type="Pfam" id="PF01261"/>
    </source>
</evidence>
<reference evidence="2" key="1">
    <citation type="submission" date="2020-10" db="EMBL/GenBank/DDBJ databases">
        <authorList>
            <person name="Gilroy R."/>
        </authorList>
    </citation>
    <scope>NUCLEOTIDE SEQUENCE</scope>
    <source>
        <strain evidence="2">ChiSxjej1B13-7041</strain>
    </source>
</reference>
<dbReference type="SUPFAM" id="SSF51658">
    <property type="entry name" value="Xylose isomerase-like"/>
    <property type="match status" value="1"/>
</dbReference>
<dbReference type="Pfam" id="PF01261">
    <property type="entry name" value="AP_endonuc_2"/>
    <property type="match status" value="1"/>
</dbReference>
<gene>
    <name evidence="2" type="ORF">IAB98_07930</name>
</gene>
<feature type="domain" description="Xylose isomerase-like TIM barrel" evidence="1">
    <location>
        <begin position="23"/>
        <end position="312"/>
    </location>
</feature>
<evidence type="ECO:0000313" key="3">
    <source>
        <dbReference type="Proteomes" id="UP000886841"/>
    </source>
</evidence>
<dbReference type="InterPro" id="IPR036237">
    <property type="entry name" value="Xyl_isomerase-like_sf"/>
</dbReference>
<name>A0A9D1JGK0_9FIRM</name>
<dbReference type="GO" id="GO:0016853">
    <property type="term" value="F:isomerase activity"/>
    <property type="evidence" value="ECO:0007669"/>
    <property type="project" value="UniProtKB-KW"/>
</dbReference>
<organism evidence="2 3">
    <name type="scientific">Candidatus Egerieimonas intestinavium</name>
    <dbReference type="NCBI Taxonomy" id="2840777"/>
    <lineage>
        <taxon>Bacteria</taxon>
        <taxon>Bacillati</taxon>
        <taxon>Bacillota</taxon>
        <taxon>Clostridia</taxon>
        <taxon>Lachnospirales</taxon>
        <taxon>Lachnospiraceae</taxon>
        <taxon>Lachnospiraceae incertae sedis</taxon>
        <taxon>Candidatus Egerieimonas</taxon>
    </lineage>
</organism>
<evidence type="ECO:0000313" key="2">
    <source>
        <dbReference type="EMBL" id="HIR93327.1"/>
    </source>
</evidence>
<dbReference type="Proteomes" id="UP000886841">
    <property type="component" value="Unassembled WGS sequence"/>
</dbReference>
<protein>
    <submittedName>
        <fullName evidence="2">Sugar phosphate isomerase/epimerase</fullName>
    </submittedName>
</protein>
<proteinExistence type="predicted"/>
<dbReference type="EMBL" id="DVHU01000071">
    <property type="protein sequence ID" value="HIR93327.1"/>
    <property type="molecule type" value="Genomic_DNA"/>
</dbReference>
<dbReference type="PANTHER" id="PTHR12110:SF21">
    <property type="entry name" value="XYLOSE ISOMERASE-LIKE TIM BARREL DOMAIN-CONTAINING PROTEIN"/>
    <property type="match status" value="1"/>
</dbReference>
<dbReference type="PANTHER" id="PTHR12110">
    <property type="entry name" value="HYDROXYPYRUVATE ISOMERASE"/>
    <property type="match status" value="1"/>
</dbReference>
<dbReference type="InterPro" id="IPR050312">
    <property type="entry name" value="IolE/XylAMocC-like"/>
</dbReference>
<dbReference type="InterPro" id="IPR013022">
    <property type="entry name" value="Xyl_isomerase-like_TIM-brl"/>
</dbReference>
<comment type="caution">
    <text evidence="2">The sequence shown here is derived from an EMBL/GenBank/DDBJ whole genome shotgun (WGS) entry which is preliminary data.</text>
</comment>
<accession>A0A9D1JGK0</accession>
<dbReference type="Gene3D" id="3.20.20.150">
    <property type="entry name" value="Divalent-metal-dependent TIM barrel enzymes"/>
    <property type="match status" value="1"/>
</dbReference>